<dbReference type="SFLD" id="SFLDG01150">
    <property type="entry name" value="Main.1:_Beta-like"/>
    <property type="match status" value="1"/>
</dbReference>
<dbReference type="CDD" id="cd03057">
    <property type="entry name" value="GST_N_Beta"/>
    <property type="match status" value="1"/>
</dbReference>
<organism evidence="3 4">
    <name type="scientific">Paragemmobacter amnigenus</name>
    <dbReference type="NCBI Taxonomy" id="2852097"/>
    <lineage>
        <taxon>Bacteria</taxon>
        <taxon>Pseudomonadati</taxon>
        <taxon>Pseudomonadota</taxon>
        <taxon>Alphaproteobacteria</taxon>
        <taxon>Rhodobacterales</taxon>
        <taxon>Paracoccaceae</taxon>
        <taxon>Paragemmobacter</taxon>
    </lineage>
</organism>
<dbReference type="Pfam" id="PF13409">
    <property type="entry name" value="GST_N_2"/>
    <property type="match status" value="1"/>
</dbReference>
<feature type="domain" description="GST N-terminal" evidence="1">
    <location>
        <begin position="1"/>
        <end position="81"/>
    </location>
</feature>
<dbReference type="SFLD" id="SFLDG00358">
    <property type="entry name" value="Main_(cytGST)"/>
    <property type="match status" value="1"/>
</dbReference>
<dbReference type="PANTHER" id="PTHR44051">
    <property type="entry name" value="GLUTATHIONE S-TRANSFERASE-RELATED"/>
    <property type="match status" value="1"/>
</dbReference>
<dbReference type="EMBL" id="JAAATX020000001">
    <property type="protein sequence ID" value="MBU9696345.1"/>
    <property type="molecule type" value="Genomic_DNA"/>
</dbReference>
<evidence type="ECO:0000259" key="1">
    <source>
        <dbReference type="PROSITE" id="PS50404"/>
    </source>
</evidence>
<dbReference type="InterPro" id="IPR036282">
    <property type="entry name" value="Glutathione-S-Trfase_C_sf"/>
</dbReference>
<evidence type="ECO:0000313" key="3">
    <source>
        <dbReference type="EMBL" id="MBU9696345.1"/>
    </source>
</evidence>
<dbReference type="GO" id="GO:0004364">
    <property type="term" value="F:glutathione transferase activity"/>
    <property type="evidence" value="ECO:0007669"/>
    <property type="project" value="UniProtKB-EC"/>
</dbReference>
<sequence length="201" mass="21486">MKLYYSPGACSLASHIVLAESGADYSIEKADIRAKKTESGADFTAISPRGAVPVLVLDDGEVLTEGVAIMQFVADSVTPGVLPAAGTLARARLQEALNFVSTEVHKTYSPFFRGIEGEAKAAQVALLETRLKLVEERLADGRSYLLGEQFTPADAYLFTVTNWSKGIGHDLSAFPKLEAMRARVAARPAVQAAMKAEGLLK</sequence>
<dbReference type="InterPro" id="IPR010987">
    <property type="entry name" value="Glutathione-S-Trfase_C-like"/>
</dbReference>
<proteinExistence type="predicted"/>
<dbReference type="SUPFAM" id="SSF47616">
    <property type="entry name" value="GST C-terminal domain-like"/>
    <property type="match status" value="1"/>
</dbReference>
<feature type="domain" description="GST C-terminal" evidence="2">
    <location>
        <begin position="86"/>
        <end position="201"/>
    </location>
</feature>
<dbReference type="InterPro" id="IPR004046">
    <property type="entry name" value="GST_C"/>
</dbReference>
<dbReference type="RefSeq" id="WP_161760270.1">
    <property type="nucleotide sequence ID" value="NZ_JAAATX020000001.1"/>
</dbReference>
<dbReference type="Gene3D" id="3.40.30.10">
    <property type="entry name" value="Glutaredoxin"/>
    <property type="match status" value="1"/>
</dbReference>
<dbReference type="CDD" id="cd03188">
    <property type="entry name" value="GST_C_Beta"/>
    <property type="match status" value="1"/>
</dbReference>
<dbReference type="Pfam" id="PF00043">
    <property type="entry name" value="GST_C"/>
    <property type="match status" value="1"/>
</dbReference>
<gene>
    <name evidence="3" type="primary">gstA</name>
    <name evidence="3" type="ORF">GU927_000660</name>
</gene>
<keyword evidence="3" id="KW-0808">Transferase</keyword>
<protein>
    <submittedName>
        <fullName evidence="3">Glutathione transferase GstA</fullName>
        <ecNumber evidence="3">2.5.1.18</ecNumber>
    </submittedName>
</protein>
<dbReference type="Gene3D" id="1.20.1050.10">
    <property type="match status" value="1"/>
</dbReference>
<comment type="caution">
    <text evidence="3">The sequence shown here is derived from an EMBL/GenBank/DDBJ whole genome shotgun (WGS) entry which is preliminary data.</text>
</comment>
<dbReference type="InterPro" id="IPR040079">
    <property type="entry name" value="Glutathione_S-Trfase"/>
</dbReference>
<dbReference type="PROSITE" id="PS50405">
    <property type="entry name" value="GST_CTER"/>
    <property type="match status" value="1"/>
</dbReference>
<dbReference type="NCBIfam" id="NF007831">
    <property type="entry name" value="PRK10542.1"/>
    <property type="match status" value="1"/>
</dbReference>
<dbReference type="EC" id="2.5.1.18" evidence="3"/>
<dbReference type="InterPro" id="IPR004045">
    <property type="entry name" value="Glutathione_S-Trfase_N"/>
</dbReference>
<accession>A0ABS6J1Q4</accession>
<evidence type="ECO:0000313" key="4">
    <source>
        <dbReference type="Proteomes" id="UP000731907"/>
    </source>
</evidence>
<dbReference type="PROSITE" id="PS50404">
    <property type="entry name" value="GST_NTER"/>
    <property type="match status" value="1"/>
</dbReference>
<evidence type="ECO:0000259" key="2">
    <source>
        <dbReference type="PROSITE" id="PS50405"/>
    </source>
</evidence>
<dbReference type="SUPFAM" id="SSF52833">
    <property type="entry name" value="Thioredoxin-like"/>
    <property type="match status" value="1"/>
</dbReference>
<reference evidence="3 4" key="1">
    <citation type="submission" date="2021-06" db="EMBL/GenBank/DDBJ databases">
        <title>Rhodobacteraceae bacterium strain HSP-20.</title>
        <authorList>
            <person name="Chen W.-M."/>
        </authorList>
    </citation>
    <scope>NUCLEOTIDE SEQUENCE [LARGE SCALE GENOMIC DNA]</scope>
    <source>
        <strain evidence="3 4">HSP-20</strain>
    </source>
</reference>
<keyword evidence="4" id="KW-1185">Reference proteome</keyword>
<dbReference type="InterPro" id="IPR036249">
    <property type="entry name" value="Thioredoxin-like_sf"/>
</dbReference>
<dbReference type="SFLD" id="SFLDS00019">
    <property type="entry name" value="Glutathione_Transferase_(cytos"/>
    <property type="match status" value="1"/>
</dbReference>
<dbReference type="Proteomes" id="UP000731907">
    <property type="component" value="Unassembled WGS sequence"/>
</dbReference>
<dbReference type="PANTHER" id="PTHR44051:SF8">
    <property type="entry name" value="GLUTATHIONE S-TRANSFERASE GSTA"/>
    <property type="match status" value="1"/>
</dbReference>
<name>A0ABS6J1Q4_9RHOB</name>